<dbReference type="NCBIfam" id="NF033573">
    <property type="entry name" value="transpos_IS200"/>
    <property type="match status" value="1"/>
</dbReference>
<reference evidence="2 3" key="1">
    <citation type="journal article" date="2020" name="ISME J.">
        <title>Comparative genomics reveals insights into cyanobacterial evolution and habitat adaptation.</title>
        <authorList>
            <person name="Chen M.Y."/>
            <person name="Teng W.K."/>
            <person name="Zhao L."/>
            <person name="Hu C.X."/>
            <person name="Zhou Y.K."/>
            <person name="Han B.P."/>
            <person name="Song L.R."/>
            <person name="Shu W.S."/>
        </authorList>
    </citation>
    <scope>NUCLEOTIDE SEQUENCE [LARGE SCALE GENOMIC DNA]</scope>
    <source>
        <strain evidence="2 3">FACHB-391</strain>
    </source>
</reference>
<evidence type="ECO:0000259" key="1">
    <source>
        <dbReference type="SMART" id="SM01321"/>
    </source>
</evidence>
<dbReference type="EMBL" id="JACJTE010000087">
    <property type="protein sequence ID" value="MBD2565465.1"/>
    <property type="molecule type" value="Genomic_DNA"/>
</dbReference>
<proteinExistence type="predicted"/>
<dbReference type="InterPro" id="IPR036515">
    <property type="entry name" value="Transposase_17_sf"/>
</dbReference>
<dbReference type="Proteomes" id="UP000604661">
    <property type="component" value="Unassembled WGS sequence"/>
</dbReference>
<dbReference type="Pfam" id="PF01797">
    <property type="entry name" value="Y1_Tnp"/>
    <property type="match status" value="1"/>
</dbReference>
<dbReference type="InterPro" id="IPR002686">
    <property type="entry name" value="Transposase_17"/>
</dbReference>
<dbReference type="PANTHER" id="PTHR33360">
    <property type="entry name" value="TRANSPOSASE FOR INSERTION SEQUENCE ELEMENT IS200"/>
    <property type="match status" value="1"/>
</dbReference>
<dbReference type="SMART" id="SM01321">
    <property type="entry name" value="Y1_Tnp"/>
    <property type="match status" value="1"/>
</dbReference>
<evidence type="ECO:0000313" key="3">
    <source>
        <dbReference type="Proteomes" id="UP000604661"/>
    </source>
</evidence>
<feature type="domain" description="Transposase IS200-like" evidence="1">
    <location>
        <begin position="18"/>
        <end position="138"/>
    </location>
</feature>
<accession>A0ABR8F999</accession>
<dbReference type="SUPFAM" id="SSF143422">
    <property type="entry name" value="Transposase IS200-like"/>
    <property type="match status" value="1"/>
</dbReference>
<dbReference type="Gene3D" id="3.30.70.1290">
    <property type="entry name" value="Transposase IS200-like"/>
    <property type="match status" value="1"/>
</dbReference>
<evidence type="ECO:0000313" key="2">
    <source>
        <dbReference type="EMBL" id="MBD2565465.1"/>
    </source>
</evidence>
<organism evidence="2 3">
    <name type="scientific">Nostoc linckia FACHB-391</name>
    <dbReference type="NCBI Taxonomy" id="2692906"/>
    <lineage>
        <taxon>Bacteria</taxon>
        <taxon>Bacillati</taxon>
        <taxon>Cyanobacteriota</taxon>
        <taxon>Cyanophyceae</taxon>
        <taxon>Nostocales</taxon>
        <taxon>Nostocaceae</taxon>
        <taxon>Nostoc</taxon>
    </lineage>
</organism>
<gene>
    <name evidence="2" type="primary">tnpA</name>
    <name evidence="2" type="ORF">H6G95_33840</name>
</gene>
<keyword evidence="3" id="KW-1185">Reference proteome</keyword>
<dbReference type="PANTHER" id="PTHR33360:SF2">
    <property type="entry name" value="TRANSPOSASE FOR INSERTION SEQUENCE ELEMENT IS200"/>
    <property type="match status" value="1"/>
</dbReference>
<sequence length="143" mass="16491">MAIIQFGGMTYNIGHRAVYSLNIHLVLVTKYRKKVINQAMLRRLQEIFESTCTKWRSKITEYNAESDHVHLVINYPPDVEVSKLVNNIKTVSSRLIRKEFNEHVNQFYSKPVFWTGAYFVASCGGVTLDQLKSYVEKQGSPDC</sequence>
<name>A0ABR8F999_NOSLI</name>
<protein>
    <submittedName>
        <fullName evidence="2">IS200/IS605 family transposase</fullName>
    </submittedName>
</protein>
<comment type="caution">
    <text evidence="2">The sequence shown here is derived from an EMBL/GenBank/DDBJ whole genome shotgun (WGS) entry which is preliminary data.</text>
</comment>